<organism evidence="1">
    <name type="scientific">marine sediment metagenome</name>
    <dbReference type="NCBI Taxonomy" id="412755"/>
    <lineage>
        <taxon>unclassified sequences</taxon>
        <taxon>metagenomes</taxon>
        <taxon>ecological metagenomes</taxon>
    </lineage>
</organism>
<protein>
    <submittedName>
        <fullName evidence="1">Uncharacterized protein</fullName>
    </submittedName>
</protein>
<name>A0A0F9N0N8_9ZZZZ</name>
<dbReference type="EMBL" id="LAZR01009039">
    <property type="protein sequence ID" value="KKM75067.1"/>
    <property type="molecule type" value="Genomic_DNA"/>
</dbReference>
<gene>
    <name evidence="1" type="ORF">LCGC14_1394030</name>
</gene>
<dbReference type="AlphaFoldDB" id="A0A0F9N0N8"/>
<feature type="non-terminal residue" evidence="1">
    <location>
        <position position="255"/>
    </location>
</feature>
<sequence length="255" mass="28802">MPRIRSMSPSAPKDEDLAELTPLARLAFHYMPLIADCHGRLVDRPRYIKAELLPYDDVDMDELLVELSRERTVSSGPFILRYEVKGKRFIQILQFDRYQNPHPNEKKSYEKSLVDGRAIPPVPNQLDEDVTENVHATSSQHTARARSLDHGLTRSLDRGFPEIASVCEPPDPVTDDPEAAAEVVISEINRWLPDQRLKLNEGLLNPIANLLLCGDPGGITKIRGDPQLLTLPDLIDLAHGYIVAESTNHWHIEQR</sequence>
<proteinExistence type="predicted"/>
<accession>A0A0F9N0N8</accession>
<reference evidence="1" key="1">
    <citation type="journal article" date="2015" name="Nature">
        <title>Complex archaea that bridge the gap between prokaryotes and eukaryotes.</title>
        <authorList>
            <person name="Spang A."/>
            <person name="Saw J.H."/>
            <person name="Jorgensen S.L."/>
            <person name="Zaremba-Niedzwiedzka K."/>
            <person name="Martijn J."/>
            <person name="Lind A.E."/>
            <person name="van Eijk R."/>
            <person name="Schleper C."/>
            <person name="Guy L."/>
            <person name="Ettema T.J."/>
        </authorList>
    </citation>
    <scope>NUCLEOTIDE SEQUENCE</scope>
</reference>
<evidence type="ECO:0000313" key="1">
    <source>
        <dbReference type="EMBL" id="KKM75067.1"/>
    </source>
</evidence>
<comment type="caution">
    <text evidence="1">The sequence shown here is derived from an EMBL/GenBank/DDBJ whole genome shotgun (WGS) entry which is preliminary data.</text>
</comment>